<feature type="binding site" evidence="8">
    <location>
        <begin position="46"/>
        <end position="48"/>
    </location>
    <ligand>
        <name>GTP</name>
        <dbReference type="ChEBI" id="CHEBI:37565"/>
    </ligand>
</feature>
<dbReference type="PROSITE" id="PS01266">
    <property type="entry name" value="ADENYLOSUCCIN_SYN_1"/>
    <property type="match status" value="1"/>
</dbReference>
<keyword evidence="3 8" id="KW-0479">Metal-binding</keyword>
<feature type="binding site" evidence="8">
    <location>
        <begin position="410"/>
        <end position="412"/>
    </location>
    <ligand>
        <name>GTP</name>
        <dbReference type="ChEBI" id="CHEBI:37565"/>
    </ligand>
</feature>
<feature type="binding site" description="in other chain" evidence="8">
    <location>
        <position position="304"/>
    </location>
    <ligand>
        <name>IMP</name>
        <dbReference type="ChEBI" id="CHEBI:58053"/>
        <note>ligand shared between dimeric partners</note>
    </ligand>
</feature>
<evidence type="ECO:0000256" key="5">
    <source>
        <dbReference type="ARBA" id="ARBA00022755"/>
    </source>
</evidence>
<comment type="catalytic activity">
    <reaction evidence="8 10">
        <text>IMP + L-aspartate + GTP = N(6)-(1,2-dicarboxyethyl)-AMP + GDP + phosphate + 2 H(+)</text>
        <dbReference type="Rhea" id="RHEA:15753"/>
        <dbReference type="ChEBI" id="CHEBI:15378"/>
        <dbReference type="ChEBI" id="CHEBI:29991"/>
        <dbReference type="ChEBI" id="CHEBI:37565"/>
        <dbReference type="ChEBI" id="CHEBI:43474"/>
        <dbReference type="ChEBI" id="CHEBI:57567"/>
        <dbReference type="ChEBI" id="CHEBI:58053"/>
        <dbReference type="ChEBI" id="CHEBI:58189"/>
        <dbReference type="EC" id="6.3.4.4"/>
    </reaction>
</comment>
<dbReference type="Gene3D" id="1.10.300.10">
    <property type="entry name" value="Adenylosuccinate Synthetase, subunit A, domain 2"/>
    <property type="match status" value="1"/>
</dbReference>
<evidence type="ECO:0000256" key="7">
    <source>
        <dbReference type="ARBA" id="ARBA00023134"/>
    </source>
</evidence>
<dbReference type="Proteomes" id="UP001321445">
    <property type="component" value="Chromosome"/>
</dbReference>
<sequence>MNQADLQKADLIVGLQWGDEGKGKIVDMLAQKYEVVARFAGGHNAGHTIVTDGKKYALHLIPSGILNPEAVNIIGNGVVVCPTNLMKEMSQFDNLEGRLWLSDKAHLILPYHQLIDQAKERMRGDKAIGTTGRGIGPAYADKISRSGHRVGELKDIDTLFEKIVDYLKQNKPVFDAMGVEIPTESSLKEDLKCYRDGLMPYIADTTQMIWKYLDAGKKILLEGAQGTMLDIDHGTYPYVTSSNTVAGGACTGMGLSPKTIGKVTGIAKAYCTRVGNGPFPSEEFGPEGERLRQQGHEFGTTTGRPRRCGWFDAVAIRHACALNGCDQISLMKLDVLDGFDEIKICTGYEFEGEVIDYVPYDLERVKPIYETFPGWEKVEGISEYDALPDSAKAYIETIERVSGVKVGIISTSPDRNDTIVR</sequence>
<dbReference type="Gene3D" id="3.40.440.10">
    <property type="entry name" value="Adenylosuccinate Synthetase, subunit A, domain 1"/>
    <property type="match status" value="1"/>
</dbReference>
<accession>A0ABN6WXV4</accession>
<dbReference type="EC" id="6.3.4.4" evidence="8 10"/>
<dbReference type="InterPro" id="IPR042109">
    <property type="entry name" value="Adenylosuccinate_synth_dom1"/>
</dbReference>
<feature type="binding site" evidence="8">
    <location>
        <begin position="332"/>
        <end position="334"/>
    </location>
    <ligand>
        <name>GTP</name>
        <dbReference type="ChEBI" id="CHEBI:37565"/>
    </ligand>
</feature>
<feature type="binding site" evidence="8">
    <location>
        <position position="46"/>
    </location>
    <ligand>
        <name>Mg(2+)</name>
        <dbReference type="ChEBI" id="CHEBI:18420"/>
    </ligand>
</feature>
<feature type="binding site" description="in other chain" evidence="8">
    <location>
        <position position="240"/>
    </location>
    <ligand>
        <name>IMP</name>
        <dbReference type="ChEBI" id="CHEBI:58053"/>
        <note>ligand shared between dimeric partners</note>
    </ligand>
</feature>
<dbReference type="SUPFAM" id="SSF52540">
    <property type="entry name" value="P-loop containing nucleoside triphosphate hydrolases"/>
    <property type="match status" value="1"/>
</dbReference>
<dbReference type="PANTHER" id="PTHR11846:SF0">
    <property type="entry name" value="ADENYLOSUCCINATE SYNTHETASE"/>
    <property type="match status" value="1"/>
</dbReference>
<keyword evidence="13" id="KW-1185">Reference proteome</keyword>
<name>A0ABN6WXV4_9BACT</name>
<proteinExistence type="inferred from homology"/>
<evidence type="ECO:0000313" key="13">
    <source>
        <dbReference type="Proteomes" id="UP001321445"/>
    </source>
</evidence>
<evidence type="ECO:0000256" key="4">
    <source>
        <dbReference type="ARBA" id="ARBA00022741"/>
    </source>
</evidence>
<organism evidence="12 13">
    <name type="scientific">Hydrogenimonas cancrithermarum</name>
    <dbReference type="NCBI Taxonomy" id="2993563"/>
    <lineage>
        <taxon>Bacteria</taxon>
        <taxon>Pseudomonadati</taxon>
        <taxon>Campylobacterota</taxon>
        <taxon>Epsilonproteobacteria</taxon>
        <taxon>Campylobacterales</taxon>
        <taxon>Hydrogenimonadaceae</taxon>
        <taxon>Hydrogenimonas</taxon>
    </lineage>
</organism>
<keyword evidence="7 8" id="KW-0342">GTP-binding</keyword>
<dbReference type="InterPro" id="IPR018220">
    <property type="entry name" value="Adenylosuccin_syn_GTP-bd"/>
</dbReference>
<dbReference type="InterPro" id="IPR042111">
    <property type="entry name" value="Adenylosuccinate_synth_dom3"/>
</dbReference>
<evidence type="ECO:0000313" key="12">
    <source>
        <dbReference type="EMBL" id="BDY12937.1"/>
    </source>
</evidence>
<feature type="binding site" evidence="8">
    <location>
        <position position="306"/>
    </location>
    <ligand>
        <name>GTP</name>
        <dbReference type="ChEBI" id="CHEBI:37565"/>
    </ligand>
</feature>
<comment type="function">
    <text evidence="8">Plays an important role in the de novo pathway of purine nucleotide biosynthesis. Catalyzes the first committed step in the biosynthesis of AMP from IMP.</text>
</comment>
<comment type="subcellular location">
    <subcellularLocation>
        <location evidence="8">Cytoplasm</location>
    </subcellularLocation>
</comment>
<dbReference type="EMBL" id="AP027370">
    <property type="protein sequence ID" value="BDY12820.1"/>
    <property type="molecule type" value="Genomic_DNA"/>
</dbReference>
<evidence type="ECO:0000256" key="3">
    <source>
        <dbReference type="ARBA" id="ARBA00022723"/>
    </source>
</evidence>
<evidence type="ECO:0000256" key="9">
    <source>
        <dbReference type="PROSITE-ProRule" id="PRU10134"/>
    </source>
</evidence>
<comment type="subunit">
    <text evidence="1 8">Homodimer.</text>
</comment>
<evidence type="ECO:0000256" key="2">
    <source>
        <dbReference type="ARBA" id="ARBA00022598"/>
    </source>
</evidence>
<feature type="binding site" evidence="8">
    <location>
        <begin position="300"/>
        <end position="306"/>
    </location>
    <ligand>
        <name>substrate</name>
    </ligand>
</feature>
<comment type="pathway">
    <text evidence="8 10">Purine metabolism; AMP biosynthesis via de novo pathway; AMP from IMP: step 1/2.</text>
</comment>
<dbReference type="Pfam" id="PF00709">
    <property type="entry name" value="Adenylsucc_synt"/>
    <property type="match status" value="1"/>
</dbReference>
<feature type="binding site" description="in other chain" evidence="8">
    <location>
        <position position="225"/>
    </location>
    <ligand>
        <name>IMP</name>
        <dbReference type="ChEBI" id="CHEBI:58053"/>
        <note>ligand shared between dimeric partners</note>
    </ligand>
</feature>
<comment type="cofactor">
    <cofactor evidence="8">
        <name>Mg(2+)</name>
        <dbReference type="ChEBI" id="CHEBI:18420"/>
    </cofactor>
    <text evidence="8">Binds 1 Mg(2+) ion per subunit.</text>
</comment>
<dbReference type="SMART" id="SM00788">
    <property type="entry name" value="Adenylsucc_synt"/>
    <property type="match status" value="1"/>
</dbReference>
<dbReference type="PROSITE" id="PS00513">
    <property type="entry name" value="ADENYLOSUCCIN_SYN_2"/>
    <property type="match status" value="1"/>
</dbReference>
<evidence type="ECO:0000256" key="6">
    <source>
        <dbReference type="ARBA" id="ARBA00022842"/>
    </source>
</evidence>
<evidence type="ECO:0000256" key="10">
    <source>
        <dbReference type="RuleBase" id="RU000520"/>
    </source>
</evidence>
<dbReference type="InterPro" id="IPR042110">
    <property type="entry name" value="Adenylosuccinate_synth_dom2"/>
</dbReference>
<dbReference type="NCBIfam" id="NF002223">
    <property type="entry name" value="PRK01117.1"/>
    <property type="match status" value="1"/>
</dbReference>
<evidence type="ECO:0000256" key="1">
    <source>
        <dbReference type="ARBA" id="ARBA00011738"/>
    </source>
</evidence>
<dbReference type="Gene3D" id="3.90.170.10">
    <property type="entry name" value="Adenylosuccinate Synthetase, subunit A, domain 3"/>
    <property type="match status" value="1"/>
</dbReference>
<feature type="binding site" evidence="8">
    <location>
        <begin position="18"/>
        <end position="24"/>
    </location>
    <ligand>
        <name>GTP</name>
        <dbReference type="ChEBI" id="CHEBI:37565"/>
    </ligand>
</feature>
<dbReference type="InterPro" id="IPR027417">
    <property type="entry name" value="P-loop_NTPase"/>
</dbReference>
<keyword evidence="6 8" id="KW-0460">Magnesium</keyword>
<dbReference type="PANTHER" id="PTHR11846">
    <property type="entry name" value="ADENYLOSUCCINATE SYNTHETASE"/>
    <property type="match status" value="1"/>
</dbReference>
<protein>
    <recommendedName>
        <fullName evidence="8 10">Adenylosuccinate synthetase</fullName>
        <shortName evidence="8">AMPSase</shortName>
        <shortName evidence="8">AdSS</shortName>
        <ecNumber evidence="8 10">6.3.4.4</ecNumber>
    </recommendedName>
    <alternativeName>
        <fullName evidence="8">IMP--aspartate ligase</fullName>
    </alternativeName>
</protein>
<keyword evidence="8" id="KW-0963">Cytoplasm</keyword>
<feature type="binding site" evidence="8">
    <location>
        <position position="19"/>
    </location>
    <ligand>
        <name>Mg(2+)</name>
        <dbReference type="ChEBI" id="CHEBI:18420"/>
    </ligand>
</feature>
<feature type="active site" description="Proton acceptor" evidence="8">
    <location>
        <position position="19"/>
    </location>
</feature>
<keyword evidence="2 8" id="KW-0436">Ligase</keyword>
<dbReference type="HAMAP" id="MF_00011">
    <property type="entry name" value="Adenylosucc_synth"/>
    <property type="match status" value="1"/>
</dbReference>
<evidence type="ECO:0000313" key="11">
    <source>
        <dbReference type="EMBL" id="BDY12820.1"/>
    </source>
</evidence>
<reference evidence="12 13" key="1">
    <citation type="submission" date="2023-03" db="EMBL/GenBank/DDBJ databases">
        <title>Description of Hydrogenimonas sp. ISO32.</title>
        <authorList>
            <person name="Mino S."/>
            <person name="Fukazawa S."/>
            <person name="Sawabe T."/>
        </authorList>
    </citation>
    <scope>NUCLEOTIDE SEQUENCE [LARGE SCALE GENOMIC DNA]</scope>
    <source>
        <strain evidence="12 13">ISO32</strain>
    </source>
</reference>
<dbReference type="InterPro" id="IPR001114">
    <property type="entry name" value="Adenylosuccinate_synthetase"/>
</dbReference>
<dbReference type="CDD" id="cd03108">
    <property type="entry name" value="AdSS"/>
    <property type="match status" value="1"/>
</dbReference>
<feature type="active site" description="Proton donor" evidence="8">
    <location>
        <position position="47"/>
    </location>
</feature>
<feature type="active site" evidence="9">
    <location>
        <position position="142"/>
    </location>
</feature>
<feature type="binding site" description="in other chain" evidence="8">
    <location>
        <begin position="19"/>
        <end position="22"/>
    </location>
    <ligand>
        <name>IMP</name>
        <dbReference type="ChEBI" id="CHEBI:58053"/>
        <note>ligand shared between dimeric partners</note>
    </ligand>
</feature>
<gene>
    <name evidence="12" type="primary">purA_2</name>
    <name evidence="8" type="synonym">purA</name>
    <name evidence="11" type="synonym">purA_1</name>
    <name evidence="11" type="ORF">HCR_11320</name>
    <name evidence="12" type="ORF">HCR_12490</name>
</gene>
<dbReference type="InterPro" id="IPR033128">
    <property type="entry name" value="Adenylosuccin_syn_Lys_AS"/>
</dbReference>
<keyword evidence="4 8" id="KW-0547">Nucleotide-binding</keyword>
<dbReference type="EMBL" id="AP027370">
    <property type="protein sequence ID" value="BDY12937.1"/>
    <property type="molecule type" value="Genomic_DNA"/>
</dbReference>
<feature type="binding site" evidence="8">
    <location>
        <position position="145"/>
    </location>
    <ligand>
        <name>IMP</name>
        <dbReference type="ChEBI" id="CHEBI:58053"/>
        <note>ligand shared between dimeric partners</note>
    </ligand>
</feature>
<feature type="binding site" description="in other chain" evidence="8">
    <location>
        <position position="131"/>
    </location>
    <ligand>
        <name>IMP</name>
        <dbReference type="ChEBI" id="CHEBI:58053"/>
        <note>ligand shared between dimeric partners</note>
    </ligand>
</feature>
<comment type="similarity">
    <text evidence="8 10">Belongs to the adenylosuccinate synthetase family.</text>
</comment>
<dbReference type="NCBIfam" id="TIGR00184">
    <property type="entry name" value="purA"/>
    <property type="match status" value="1"/>
</dbReference>
<feature type="binding site" description="in other chain" evidence="8">
    <location>
        <begin position="44"/>
        <end position="47"/>
    </location>
    <ligand>
        <name>IMP</name>
        <dbReference type="ChEBI" id="CHEBI:58053"/>
        <note>ligand shared between dimeric partners</note>
    </ligand>
</feature>
<evidence type="ECO:0000256" key="8">
    <source>
        <dbReference type="HAMAP-Rule" id="MF_00011"/>
    </source>
</evidence>
<keyword evidence="5 8" id="KW-0658">Purine biosynthesis</keyword>